<dbReference type="InterPro" id="IPR051419">
    <property type="entry name" value="Lys/N-term_MeTrsfase_sf"/>
</dbReference>
<evidence type="ECO:0000256" key="4">
    <source>
        <dbReference type="SAM" id="MobiDB-lite"/>
    </source>
</evidence>
<dbReference type="AlphaFoldDB" id="A0A8J4BUF7"/>
<sequence length="641" mass="69019">MMTTLSDAAPPSIQARLANLRYAEKEYWNSRYTSQPCEFDWFYGYNALRKIVRTFVKRNKPVLQVGCGNSNFQEGMARDGYQVVNTDISEVVIDQMRIKHQDLPNLRYVVSDCRNMPEFLDCQFGSVIDKGTVDALLCSKDAADNIRDMFREISRVLVPGGVFLLITLGGPAQRLSLVNRQEFDWTVQVCLVRRVAADKYAPSAPGRAIPLNDTTKPLSYIGPLEVKPDGTVVGLPEPFEPSSYFYTYICRRSPLVLRGDNRNGKTGKVRLPDGWKATVRAVAKVVGGELQLPQGILGRGRRVKMTSRTNFERLLREKEREVERLGVVAARGGSLSQLSLDLEQLRNSNTHLDHHQSGNCEDQQQDADLDLDPSSEQHQGAFSNHLTNNQQQPTAVVVARPRPKTAFGLTTAIVAPMATATQDRAAVLSGRLSPSFGFGGDGAVAAEGDGDGSCAIWSSVDSEGDCGGYSCCGSYGAPPGRMSGESEGEAGGAAVGGEEGKGASPLWGATAEVQRWFRSEDSSVMREREDSESAEEHNGGKGGHSPAALPPKPTEPPCTEAALAVSAAVQPDVDEASPKITTAVVAAMAALQEGAWAVGPDSALEERAVSYRRLSATVQDAFAVLDAVDGAGRPREGLGGR</sequence>
<dbReference type="Gene3D" id="3.40.50.150">
    <property type="entry name" value="Vaccinia Virus protein VP39"/>
    <property type="match status" value="1"/>
</dbReference>
<comment type="similarity">
    <text evidence="1">Belongs to the methyltransferase superfamily.</text>
</comment>
<dbReference type="EMBL" id="BNCO01000076">
    <property type="protein sequence ID" value="GIL65550.1"/>
    <property type="molecule type" value="Genomic_DNA"/>
</dbReference>
<dbReference type="Proteomes" id="UP000747399">
    <property type="component" value="Unassembled WGS sequence"/>
</dbReference>
<evidence type="ECO:0000256" key="1">
    <source>
        <dbReference type="ARBA" id="ARBA00008361"/>
    </source>
</evidence>
<keyword evidence="2" id="KW-0489">Methyltransferase</keyword>
<feature type="region of interest" description="Disordered" evidence="4">
    <location>
        <begin position="480"/>
        <end position="558"/>
    </location>
</feature>
<evidence type="ECO:0000313" key="6">
    <source>
        <dbReference type="EMBL" id="GIL65550.1"/>
    </source>
</evidence>
<dbReference type="PANTHER" id="PTHR12176">
    <property type="entry name" value="SAM-DEPENDENT METHYLTRANSFERASE SUPERFAMILY PROTEIN"/>
    <property type="match status" value="1"/>
</dbReference>
<organism evidence="6 7">
    <name type="scientific">Volvox africanus</name>
    <dbReference type="NCBI Taxonomy" id="51714"/>
    <lineage>
        <taxon>Eukaryota</taxon>
        <taxon>Viridiplantae</taxon>
        <taxon>Chlorophyta</taxon>
        <taxon>core chlorophytes</taxon>
        <taxon>Chlorophyceae</taxon>
        <taxon>CS clade</taxon>
        <taxon>Chlamydomonadales</taxon>
        <taxon>Volvocaceae</taxon>
        <taxon>Volvox</taxon>
    </lineage>
</organism>
<feature type="domain" description="Methyltransferase type 11" evidence="5">
    <location>
        <begin position="63"/>
        <end position="164"/>
    </location>
</feature>
<evidence type="ECO:0000256" key="2">
    <source>
        <dbReference type="ARBA" id="ARBA00022603"/>
    </source>
</evidence>
<evidence type="ECO:0000256" key="3">
    <source>
        <dbReference type="ARBA" id="ARBA00022679"/>
    </source>
</evidence>
<dbReference type="PANTHER" id="PTHR12176:SF79">
    <property type="entry name" value="METHYLTRANSFERASE TYPE 11 DOMAIN-CONTAINING PROTEIN"/>
    <property type="match status" value="1"/>
</dbReference>
<gene>
    <name evidence="6" type="ORF">Vafri_19302</name>
</gene>
<evidence type="ECO:0000313" key="7">
    <source>
        <dbReference type="Proteomes" id="UP000747399"/>
    </source>
</evidence>
<proteinExistence type="inferred from homology"/>
<dbReference type="GO" id="GO:0008757">
    <property type="term" value="F:S-adenosylmethionine-dependent methyltransferase activity"/>
    <property type="evidence" value="ECO:0007669"/>
    <property type="project" value="InterPro"/>
</dbReference>
<keyword evidence="3" id="KW-0808">Transferase</keyword>
<dbReference type="InterPro" id="IPR013216">
    <property type="entry name" value="Methyltransf_11"/>
</dbReference>
<dbReference type="GO" id="GO:0032259">
    <property type="term" value="P:methylation"/>
    <property type="evidence" value="ECO:0007669"/>
    <property type="project" value="UniProtKB-KW"/>
</dbReference>
<protein>
    <recommendedName>
        <fullName evidence="5">Methyltransferase type 11 domain-containing protein</fullName>
    </recommendedName>
</protein>
<dbReference type="CDD" id="cd02440">
    <property type="entry name" value="AdoMet_MTases"/>
    <property type="match status" value="1"/>
</dbReference>
<dbReference type="SUPFAM" id="SSF53335">
    <property type="entry name" value="S-adenosyl-L-methionine-dependent methyltransferases"/>
    <property type="match status" value="1"/>
</dbReference>
<keyword evidence="7" id="KW-1185">Reference proteome</keyword>
<comment type="caution">
    <text evidence="6">The sequence shown here is derived from an EMBL/GenBank/DDBJ whole genome shotgun (WGS) entry which is preliminary data.</text>
</comment>
<name>A0A8J4BUF7_9CHLO</name>
<feature type="region of interest" description="Disordered" evidence="4">
    <location>
        <begin position="350"/>
        <end position="381"/>
    </location>
</feature>
<reference evidence="6" key="1">
    <citation type="journal article" date="2021" name="Proc. Natl. Acad. Sci. U.S.A.">
        <title>Three genomes in the algal genus Volvox reveal the fate of a haploid sex-determining region after a transition to homothallism.</title>
        <authorList>
            <person name="Yamamoto K."/>
            <person name="Hamaji T."/>
            <person name="Kawai-Toyooka H."/>
            <person name="Matsuzaki R."/>
            <person name="Takahashi F."/>
            <person name="Nishimura Y."/>
            <person name="Kawachi M."/>
            <person name="Noguchi H."/>
            <person name="Minakuchi Y."/>
            <person name="Umen J.G."/>
            <person name="Toyoda A."/>
            <person name="Nozaki H."/>
        </authorList>
    </citation>
    <scope>NUCLEOTIDE SEQUENCE</scope>
    <source>
        <strain evidence="6">NIES-3780</strain>
    </source>
</reference>
<evidence type="ECO:0000259" key="5">
    <source>
        <dbReference type="Pfam" id="PF08241"/>
    </source>
</evidence>
<dbReference type="InterPro" id="IPR029063">
    <property type="entry name" value="SAM-dependent_MTases_sf"/>
</dbReference>
<feature type="compositionally biased region" description="Acidic residues" evidence="4">
    <location>
        <begin position="363"/>
        <end position="373"/>
    </location>
</feature>
<accession>A0A8J4BUF7</accession>
<dbReference type="FunFam" id="3.40.50.150:FF:000565">
    <property type="entry name" value="Predicted protein"/>
    <property type="match status" value="1"/>
</dbReference>
<dbReference type="Pfam" id="PF08241">
    <property type="entry name" value="Methyltransf_11"/>
    <property type="match status" value="1"/>
</dbReference>
<feature type="compositionally biased region" description="Basic and acidic residues" evidence="4">
    <location>
        <begin position="515"/>
        <end position="539"/>
    </location>
</feature>